<dbReference type="GO" id="GO:0046872">
    <property type="term" value="F:metal ion binding"/>
    <property type="evidence" value="ECO:0007669"/>
    <property type="project" value="UniProtKB-KW"/>
</dbReference>
<evidence type="ECO:0000256" key="1">
    <source>
        <dbReference type="ARBA" id="ARBA00005495"/>
    </source>
</evidence>
<dbReference type="EMBL" id="SNYM01000007">
    <property type="protein sequence ID" value="TDQ48289.1"/>
    <property type="molecule type" value="Genomic_DNA"/>
</dbReference>
<evidence type="ECO:0000313" key="5">
    <source>
        <dbReference type="EMBL" id="TDQ48289.1"/>
    </source>
</evidence>
<name>A0A4R6URB0_9GAMM</name>
<keyword evidence="2" id="KW-0479">Metal-binding</keyword>
<evidence type="ECO:0000256" key="2">
    <source>
        <dbReference type="ARBA" id="ARBA00022723"/>
    </source>
</evidence>
<dbReference type="RefSeq" id="WP_133590045.1">
    <property type="nucleotide sequence ID" value="NZ_CP037953.1"/>
</dbReference>
<dbReference type="GO" id="GO:0016846">
    <property type="term" value="F:carbon-sulfur lyase activity"/>
    <property type="evidence" value="ECO:0007669"/>
    <property type="project" value="InterPro"/>
</dbReference>
<dbReference type="PROSITE" id="PS51891">
    <property type="entry name" value="CENP_V_GFA"/>
    <property type="match status" value="1"/>
</dbReference>
<organism evidence="5 6">
    <name type="scientific">Permianibacter aggregans</name>
    <dbReference type="NCBI Taxonomy" id="1510150"/>
    <lineage>
        <taxon>Bacteria</taxon>
        <taxon>Pseudomonadati</taxon>
        <taxon>Pseudomonadota</taxon>
        <taxon>Gammaproteobacteria</taxon>
        <taxon>Pseudomonadales</taxon>
        <taxon>Pseudomonadaceae</taxon>
        <taxon>Permianibacter</taxon>
    </lineage>
</organism>
<dbReference type="AlphaFoldDB" id="A0A4R6URB0"/>
<dbReference type="InterPro" id="IPR006913">
    <property type="entry name" value="CENP-V/GFA"/>
</dbReference>
<comment type="similarity">
    <text evidence="1">Belongs to the Gfa family.</text>
</comment>
<evidence type="ECO:0000259" key="4">
    <source>
        <dbReference type="PROSITE" id="PS51891"/>
    </source>
</evidence>
<dbReference type="SUPFAM" id="SSF51316">
    <property type="entry name" value="Mss4-like"/>
    <property type="match status" value="1"/>
</dbReference>
<keyword evidence="3" id="KW-0862">Zinc</keyword>
<feature type="domain" description="CENP-V/GFA" evidence="4">
    <location>
        <begin position="5"/>
        <end position="122"/>
    </location>
</feature>
<comment type="caution">
    <text evidence="5">The sequence shown here is derived from an EMBL/GenBank/DDBJ whole genome shotgun (WGS) entry which is preliminary data.</text>
</comment>
<proteinExistence type="inferred from homology"/>
<dbReference type="Gene3D" id="2.170.150.70">
    <property type="match status" value="1"/>
</dbReference>
<protein>
    <recommendedName>
        <fullName evidence="4">CENP-V/GFA domain-containing protein</fullName>
    </recommendedName>
</protein>
<reference evidence="5 6" key="1">
    <citation type="submission" date="2019-03" db="EMBL/GenBank/DDBJ databases">
        <title>Genomic Encyclopedia of Type Strains, Phase IV (KMG-IV): sequencing the most valuable type-strain genomes for metagenomic binning, comparative biology and taxonomic classification.</title>
        <authorList>
            <person name="Goeker M."/>
        </authorList>
    </citation>
    <scope>NUCLEOTIDE SEQUENCE [LARGE SCALE GENOMIC DNA]</scope>
    <source>
        <strain evidence="5 6">DSM 103792</strain>
    </source>
</reference>
<evidence type="ECO:0000256" key="3">
    <source>
        <dbReference type="ARBA" id="ARBA00022833"/>
    </source>
</evidence>
<dbReference type="InterPro" id="IPR011057">
    <property type="entry name" value="Mss4-like_sf"/>
</dbReference>
<accession>A0A4R6URB0</accession>
<gene>
    <name evidence="5" type="ORF">EV696_10725</name>
</gene>
<sequence length="145" mass="16266">MPYQFAGHCRCGGSQVEFHSQHPLNQLGPRACDCDFCTERKLHWLSDPAGKLFVHFEQHYVIQQQGSGQAQFLTCAGCGTVVAVTFPFQPQRLGALNSDVLDEKAQLQHSALVSPKQLNPEEKKPRWQKAWMAISIEGEPAEAYR</sequence>
<keyword evidence="6" id="KW-1185">Reference proteome</keyword>
<dbReference type="OrthoDB" id="9805575at2"/>
<dbReference type="Proteomes" id="UP000295375">
    <property type="component" value="Unassembled WGS sequence"/>
</dbReference>
<evidence type="ECO:0000313" key="6">
    <source>
        <dbReference type="Proteomes" id="UP000295375"/>
    </source>
</evidence>